<evidence type="ECO:0000313" key="2">
    <source>
        <dbReference type="Proteomes" id="UP000609172"/>
    </source>
</evidence>
<dbReference type="EMBL" id="JAEHFV010000002">
    <property type="protein sequence ID" value="MBK0369797.1"/>
    <property type="molecule type" value="Genomic_DNA"/>
</dbReference>
<name>A0A934UJE1_9FLAO</name>
<reference evidence="1" key="1">
    <citation type="submission" date="2020-12" db="EMBL/GenBank/DDBJ databases">
        <title>Bacterial novel species Flavobacterium sp. SE-1-e isolated from soil.</title>
        <authorList>
            <person name="Jung H.-Y."/>
        </authorList>
    </citation>
    <scope>NUCLEOTIDE SEQUENCE</scope>
    <source>
        <strain evidence="1">SE-1-e</strain>
    </source>
</reference>
<organism evidence="1 2">
    <name type="scientific">Flavobacterium agrisoli</name>
    <dbReference type="NCBI Taxonomy" id="2793066"/>
    <lineage>
        <taxon>Bacteria</taxon>
        <taxon>Pseudomonadati</taxon>
        <taxon>Bacteroidota</taxon>
        <taxon>Flavobacteriia</taxon>
        <taxon>Flavobacteriales</taxon>
        <taxon>Flavobacteriaceae</taxon>
        <taxon>Flavobacterium</taxon>
    </lineage>
</organism>
<comment type="caution">
    <text evidence="1">The sequence shown here is derived from an EMBL/GenBank/DDBJ whole genome shotgun (WGS) entry which is preliminary data.</text>
</comment>
<evidence type="ECO:0000313" key="1">
    <source>
        <dbReference type="EMBL" id="MBK0369797.1"/>
    </source>
</evidence>
<keyword evidence="2" id="KW-1185">Reference proteome</keyword>
<dbReference type="Proteomes" id="UP000609172">
    <property type="component" value="Unassembled WGS sequence"/>
</dbReference>
<dbReference type="AlphaFoldDB" id="A0A934UJE1"/>
<protein>
    <submittedName>
        <fullName evidence="1">Uncharacterized protein</fullName>
    </submittedName>
</protein>
<accession>A0A934UJE1</accession>
<gene>
    <name evidence="1" type="ORF">I5M07_08090</name>
</gene>
<sequence length="338" mass="39457">MEFLLKKFFWITALLFCLTSCSDTNKPQVAFYYWKTSFYLSQTEKQILKANEVQKIYIRYFDVDLHPITEEAYPRTPIYFVQKPTVKTIVPVVYLKNKVLLSAKVSVPDLVEKVLKMIQEMNTANQLSCEEIQIDCDWTIQSRDKFMAFIEAIKQKSKKKISGTIRLHQIKYAEQTKVPPVNSAVLMYYNMGTIAVQSLNSIYDRSIAQKYLKSVANYPLPLKVALPIYAWGIHIRENRILGLRSKLTIEDLQLDHHFSMISDTQFEVNESNFRTGVFYRKGDVVKIEAITTRDLKEMADDLSDNLSDTPEEIIFYDLDEANFKNYETTVYKEISNRF</sequence>
<proteinExistence type="predicted"/>